<evidence type="ECO:0000313" key="5">
    <source>
        <dbReference type="Proteomes" id="UP001632038"/>
    </source>
</evidence>
<dbReference type="InterPro" id="IPR001931">
    <property type="entry name" value="Ribosomal_eS21"/>
</dbReference>
<evidence type="ECO:0000313" key="4">
    <source>
        <dbReference type="EMBL" id="KAL3627863.1"/>
    </source>
</evidence>
<dbReference type="Proteomes" id="UP001632038">
    <property type="component" value="Unassembled WGS sequence"/>
</dbReference>
<dbReference type="PANTHER" id="PTHR10442">
    <property type="entry name" value="40S RIBOSOMAL PROTEIN S21"/>
    <property type="match status" value="1"/>
</dbReference>
<dbReference type="EMBL" id="JAVIJP010000038">
    <property type="protein sequence ID" value="KAL3627863.1"/>
    <property type="molecule type" value="Genomic_DNA"/>
</dbReference>
<sequence length="187" mass="20717">MTSAAKESRGARSTLCIFSAINRILKSRSDFVTITTHSYVTLSEQYTDLLNPPLMTTRLGKLYRDGREICKIESKGGITYAENLRTMKLTPLNTDQNTHEDSVICSPVSVSAKNRLITSKDHASLQINVGHLGPNGVFTVMFAILAEIFAAPPLPSWLIEDDINYYAANFEETGFTGGFDIQHNLLQ</sequence>
<dbReference type="InterPro" id="IPR038579">
    <property type="entry name" value="Ribosomal_eS21_sf"/>
</dbReference>
<keyword evidence="3" id="KW-0687">Ribonucleoprotein</keyword>
<organism evidence="4 5">
    <name type="scientific">Castilleja foliolosa</name>
    <dbReference type="NCBI Taxonomy" id="1961234"/>
    <lineage>
        <taxon>Eukaryota</taxon>
        <taxon>Viridiplantae</taxon>
        <taxon>Streptophyta</taxon>
        <taxon>Embryophyta</taxon>
        <taxon>Tracheophyta</taxon>
        <taxon>Spermatophyta</taxon>
        <taxon>Magnoliopsida</taxon>
        <taxon>eudicotyledons</taxon>
        <taxon>Gunneridae</taxon>
        <taxon>Pentapetalae</taxon>
        <taxon>asterids</taxon>
        <taxon>lamiids</taxon>
        <taxon>Lamiales</taxon>
        <taxon>Orobanchaceae</taxon>
        <taxon>Pedicularideae</taxon>
        <taxon>Castillejinae</taxon>
        <taxon>Castilleja</taxon>
    </lineage>
</organism>
<reference evidence="5" key="1">
    <citation type="journal article" date="2024" name="IScience">
        <title>Strigolactones Initiate the Formation of Haustorium-like Structures in Castilleja.</title>
        <authorList>
            <person name="Buerger M."/>
            <person name="Peterson D."/>
            <person name="Chory J."/>
        </authorList>
    </citation>
    <scope>NUCLEOTIDE SEQUENCE [LARGE SCALE GENOMIC DNA]</scope>
</reference>
<dbReference type="Pfam" id="PF01249">
    <property type="entry name" value="Ribosomal_S21e"/>
    <property type="match status" value="1"/>
</dbReference>
<proteinExistence type="inferred from homology"/>
<evidence type="ECO:0000256" key="1">
    <source>
        <dbReference type="ARBA" id="ARBA00010228"/>
    </source>
</evidence>
<dbReference type="AlphaFoldDB" id="A0ABD3CDD0"/>
<name>A0ABD3CDD0_9LAMI</name>
<evidence type="ECO:0000256" key="2">
    <source>
        <dbReference type="ARBA" id="ARBA00022980"/>
    </source>
</evidence>
<comment type="similarity">
    <text evidence="1">Belongs to the eukaryotic ribosomal protein eS21 family.</text>
</comment>
<evidence type="ECO:0000256" key="3">
    <source>
        <dbReference type="ARBA" id="ARBA00023274"/>
    </source>
</evidence>
<protein>
    <submittedName>
        <fullName evidence="4">Uncharacterized protein</fullName>
    </submittedName>
</protein>
<comment type="caution">
    <text evidence="4">The sequence shown here is derived from an EMBL/GenBank/DDBJ whole genome shotgun (WGS) entry which is preliminary data.</text>
</comment>
<keyword evidence="5" id="KW-1185">Reference proteome</keyword>
<dbReference type="GO" id="GO:0005840">
    <property type="term" value="C:ribosome"/>
    <property type="evidence" value="ECO:0007669"/>
    <property type="project" value="UniProtKB-KW"/>
</dbReference>
<gene>
    <name evidence="4" type="ORF">CASFOL_028278</name>
</gene>
<accession>A0ABD3CDD0</accession>
<dbReference type="Gene3D" id="3.30.1230.20">
    <property type="match status" value="1"/>
</dbReference>
<dbReference type="GO" id="GO:1990904">
    <property type="term" value="C:ribonucleoprotein complex"/>
    <property type="evidence" value="ECO:0007669"/>
    <property type="project" value="UniProtKB-KW"/>
</dbReference>
<keyword evidence="2" id="KW-0689">Ribosomal protein</keyword>